<name>A0A0M3ISG4_ASCLU</name>
<keyword evidence="2" id="KW-1185">Reference proteome</keyword>
<feature type="transmembrane region" description="Helical" evidence="1">
    <location>
        <begin position="43"/>
        <end position="64"/>
    </location>
</feature>
<keyword evidence="1" id="KW-0472">Membrane</keyword>
<accession>A0A0M3ISG4</accession>
<organism evidence="2 3">
    <name type="scientific">Ascaris lumbricoides</name>
    <name type="common">Giant roundworm</name>
    <dbReference type="NCBI Taxonomy" id="6252"/>
    <lineage>
        <taxon>Eukaryota</taxon>
        <taxon>Metazoa</taxon>
        <taxon>Ecdysozoa</taxon>
        <taxon>Nematoda</taxon>
        <taxon>Chromadorea</taxon>
        <taxon>Rhabditida</taxon>
        <taxon>Spirurina</taxon>
        <taxon>Ascaridomorpha</taxon>
        <taxon>Ascaridoidea</taxon>
        <taxon>Ascarididae</taxon>
        <taxon>Ascaris</taxon>
    </lineage>
</organism>
<evidence type="ECO:0000313" key="3">
    <source>
        <dbReference type="WBParaSite" id="ALUE_0002169201-mRNA-1"/>
    </source>
</evidence>
<sequence length="123" mass="14168">LQFTFQFVGPLLSRRRLLFVALPIGSATVVCVLYGIQNHIFDFTYFYLTLLAVLLSCFNLQLLIANSDKEPRDPIMGHIILPINSMYNQLITTILLGEYYRDRNLNDVIPDSIEEEYSILAHK</sequence>
<reference evidence="3" key="1">
    <citation type="submission" date="2017-02" db="UniProtKB">
        <authorList>
            <consortium name="WormBaseParasite"/>
        </authorList>
    </citation>
    <scope>IDENTIFICATION</scope>
</reference>
<feature type="transmembrane region" description="Helical" evidence="1">
    <location>
        <begin position="17"/>
        <end position="37"/>
    </location>
</feature>
<keyword evidence="1" id="KW-0812">Transmembrane</keyword>
<evidence type="ECO:0000256" key="1">
    <source>
        <dbReference type="SAM" id="Phobius"/>
    </source>
</evidence>
<dbReference type="AlphaFoldDB" id="A0A0M3ISG4"/>
<protein>
    <submittedName>
        <fullName evidence="3">Pecanex-like protein</fullName>
    </submittedName>
</protein>
<keyword evidence="1" id="KW-1133">Transmembrane helix</keyword>
<proteinExistence type="predicted"/>
<dbReference type="WBParaSite" id="ALUE_0002169201-mRNA-1">
    <property type="protein sequence ID" value="ALUE_0002169201-mRNA-1"/>
    <property type="gene ID" value="ALUE_0002169201"/>
</dbReference>
<dbReference type="Proteomes" id="UP000036681">
    <property type="component" value="Unplaced"/>
</dbReference>
<evidence type="ECO:0000313" key="2">
    <source>
        <dbReference type="Proteomes" id="UP000036681"/>
    </source>
</evidence>